<organism evidence="3 4">
    <name type="scientific">Longimycelium tulufanense</name>
    <dbReference type="NCBI Taxonomy" id="907463"/>
    <lineage>
        <taxon>Bacteria</taxon>
        <taxon>Bacillati</taxon>
        <taxon>Actinomycetota</taxon>
        <taxon>Actinomycetes</taxon>
        <taxon>Pseudonocardiales</taxon>
        <taxon>Pseudonocardiaceae</taxon>
        <taxon>Longimycelium</taxon>
    </lineage>
</organism>
<accession>A0A8J3FTF4</accession>
<evidence type="ECO:0000256" key="2">
    <source>
        <dbReference type="SAM" id="Phobius"/>
    </source>
</evidence>
<proteinExistence type="predicted"/>
<reference evidence="3" key="1">
    <citation type="journal article" date="2014" name="Int. J. Syst. Evol. Microbiol.">
        <title>Complete genome sequence of Corynebacterium casei LMG S-19264T (=DSM 44701T), isolated from a smear-ripened cheese.</title>
        <authorList>
            <consortium name="US DOE Joint Genome Institute (JGI-PGF)"/>
            <person name="Walter F."/>
            <person name="Albersmeier A."/>
            <person name="Kalinowski J."/>
            <person name="Ruckert C."/>
        </authorList>
    </citation>
    <scope>NUCLEOTIDE SEQUENCE</scope>
    <source>
        <strain evidence="3">CGMCC 4.5737</strain>
    </source>
</reference>
<dbReference type="Pfam" id="PF10939">
    <property type="entry name" value="DUF2631"/>
    <property type="match status" value="1"/>
</dbReference>
<feature type="transmembrane region" description="Helical" evidence="2">
    <location>
        <begin position="58"/>
        <end position="76"/>
    </location>
</feature>
<name>A0A8J3FTF4_9PSEU</name>
<keyword evidence="2" id="KW-0472">Membrane</keyword>
<comment type="caution">
    <text evidence="3">The sequence shown here is derived from an EMBL/GenBank/DDBJ whole genome shotgun (WGS) entry which is preliminary data.</text>
</comment>
<dbReference type="EMBL" id="BMMK01000002">
    <property type="protein sequence ID" value="GGM39147.1"/>
    <property type="molecule type" value="Genomic_DNA"/>
</dbReference>
<dbReference type="AlphaFoldDB" id="A0A8J3FTF4"/>
<evidence type="ECO:0000256" key="1">
    <source>
        <dbReference type="SAM" id="MobiDB-lite"/>
    </source>
</evidence>
<gene>
    <name evidence="3" type="ORF">GCM10012275_07580</name>
</gene>
<evidence type="ECO:0008006" key="5">
    <source>
        <dbReference type="Google" id="ProtNLM"/>
    </source>
</evidence>
<evidence type="ECO:0000313" key="4">
    <source>
        <dbReference type="Proteomes" id="UP000637578"/>
    </source>
</evidence>
<protein>
    <recommendedName>
        <fullName evidence="5">DUF2631 domain-containing protein</fullName>
    </recommendedName>
</protein>
<sequence>MATQELEKRPTVDPAEEPSAEWGWHGTFPRGIQIAGWLTALVMLAMLIGNHEGRTEDLYLVLIAVTMAGMLVWDIVRRRTSWRR</sequence>
<dbReference type="InterPro" id="IPR024341">
    <property type="entry name" value="DUF2631"/>
</dbReference>
<reference evidence="3" key="2">
    <citation type="submission" date="2020-09" db="EMBL/GenBank/DDBJ databases">
        <authorList>
            <person name="Sun Q."/>
            <person name="Zhou Y."/>
        </authorList>
    </citation>
    <scope>NUCLEOTIDE SEQUENCE</scope>
    <source>
        <strain evidence="3">CGMCC 4.5737</strain>
    </source>
</reference>
<feature type="region of interest" description="Disordered" evidence="1">
    <location>
        <begin position="1"/>
        <end position="24"/>
    </location>
</feature>
<feature type="transmembrane region" description="Helical" evidence="2">
    <location>
        <begin position="34"/>
        <end position="52"/>
    </location>
</feature>
<dbReference type="Proteomes" id="UP000637578">
    <property type="component" value="Unassembled WGS sequence"/>
</dbReference>
<keyword evidence="2" id="KW-0812">Transmembrane</keyword>
<keyword evidence="4" id="KW-1185">Reference proteome</keyword>
<keyword evidence="2" id="KW-1133">Transmembrane helix</keyword>
<feature type="compositionally biased region" description="Basic and acidic residues" evidence="1">
    <location>
        <begin position="1"/>
        <end position="11"/>
    </location>
</feature>
<dbReference type="RefSeq" id="WP_189053855.1">
    <property type="nucleotide sequence ID" value="NZ_BMMK01000002.1"/>
</dbReference>
<evidence type="ECO:0000313" key="3">
    <source>
        <dbReference type="EMBL" id="GGM39147.1"/>
    </source>
</evidence>